<dbReference type="InterPro" id="IPR002052">
    <property type="entry name" value="DNA_methylase_N6_adenine_CS"/>
</dbReference>
<gene>
    <name evidence="3" type="ORF">AOB60_32905</name>
</gene>
<dbReference type="GO" id="GO:0008168">
    <property type="term" value="F:methyltransferase activity"/>
    <property type="evidence" value="ECO:0007669"/>
    <property type="project" value="UniProtKB-KW"/>
</dbReference>
<dbReference type="Proteomes" id="UP000236047">
    <property type="component" value="Unassembled WGS sequence"/>
</dbReference>
<dbReference type="PIRSF" id="PIRSF004553">
    <property type="entry name" value="CHP00095"/>
    <property type="match status" value="1"/>
</dbReference>
<dbReference type="InterPro" id="IPR029063">
    <property type="entry name" value="SAM-dependent_MTases_sf"/>
</dbReference>
<dbReference type="SUPFAM" id="SSF53335">
    <property type="entry name" value="S-adenosyl-L-methionine-dependent methyltransferases"/>
    <property type="match status" value="1"/>
</dbReference>
<dbReference type="RefSeq" id="WP_039632446.1">
    <property type="nucleotide sequence ID" value="NZ_CP070326.1"/>
</dbReference>
<organism evidence="3 4">
    <name type="scientific">Streptomyces noursei</name>
    <name type="common">Streptomyces albulus</name>
    <dbReference type="NCBI Taxonomy" id="1971"/>
    <lineage>
        <taxon>Bacteria</taxon>
        <taxon>Bacillati</taxon>
        <taxon>Actinomycetota</taxon>
        <taxon>Actinomycetes</taxon>
        <taxon>Kitasatosporales</taxon>
        <taxon>Streptomycetaceae</taxon>
        <taxon>Streptomyces</taxon>
    </lineage>
</organism>
<dbReference type="NCBIfam" id="TIGR00095">
    <property type="entry name" value="16S rRNA (guanine(966)-N(2))-methyltransferase RsmD"/>
    <property type="match status" value="1"/>
</dbReference>
<comment type="caution">
    <text evidence="3">The sequence shown here is derived from an EMBL/GenBank/DDBJ whole genome shotgun (WGS) entry which is preliminary data.</text>
</comment>
<keyword evidence="2 3" id="KW-0808">Transferase</keyword>
<name>A0A2N8PCM5_STRNR</name>
<dbReference type="GO" id="GO:0003676">
    <property type="term" value="F:nucleic acid binding"/>
    <property type="evidence" value="ECO:0007669"/>
    <property type="project" value="InterPro"/>
</dbReference>
<evidence type="ECO:0000313" key="4">
    <source>
        <dbReference type="Proteomes" id="UP000236047"/>
    </source>
</evidence>
<accession>A0A2N8PCM5</accession>
<evidence type="ECO:0000256" key="1">
    <source>
        <dbReference type="ARBA" id="ARBA00022603"/>
    </source>
</evidence>
<dbReference type="EMBL" id="LJSN01000003">
    <property type="protein sequence ID" value="PNE38761.1"/>
    <property type="molecule type" value="Genomic_DNA"/>
</dbReference>
<dbReference type="GeneID" id="79900713"/>
<protein>
    <submittedName>
        <fullName evidence="3">16S rRNA (Guanine(966)-N(2))-methyltransferase RsmD</fullName>
    </submittedName>
</protein>
<dbReference type="PANTHER" id="PTHR43542">
    <property type="entry name" value="METHYLTRANSFERASE"/>
    <property type="match status" value="1"/>
</dbReference>
<sequence length="199" mass="20870">MTRVIAGKAGGRRLAVPPGNGTRPTSDRAREGMFSTWESLDGPLAGARVLDLYGGSGAVGLEALSRGAAHVLLVEADPRAVRTIRENVKAVGLPGAEVRPGKAEQTAATPAPGEPYDVVFLDPPYAVGDAELREILLTLRGQGWLAAEALVTVERSTRGGTFTWPDGFEAIRARRYGEGTLWYGRAASASAEPTSATLS</sequence>
<dbReference type="CDD" id="cd02440">
    <property type="entry name" value="AdoMet_MTases"/>
    <property type="match status" value="1"/>
</dbReference>
<evidence type="ECO:0000313" key="3">
    <source>
        <dbReference type="EMBL" id="PNE38761.1"/>
    </source>
</evidence>
<proteinExistence type="predicted"/>
<dbReference type="PANTHER" id="PTHR43542:SF1">
    <property type="entry name" value="METHYLTRANSFERASE"/>
    <property type="match status" value="1"/>
</dbReference>
<dbReference type="InterPro" id="IPR004398">
    <property type="entry name" value="RNA_MeTrfase_RsmD"/>
</dbReference>
<dbReference type="GO" id="GO:0031167">
    <property type="term" value="P:rRNA methylation"/>
    <property type="evidence" value="ECO:0007669"/>
    <property type="project" value="InterPro"/>
</dbReference>
<evidence type="ECO:0000256" key="2">
    <source>
        <dbReference type="ARBA" id="ARBA00022679"/>
    </source>
</evidence>
<keyword evidence="4" id="KW-1185">Reference proteome</keyword>
<reference evidence="4" key="1">
    <citation type="submission" date="2015-09" db="EMBL/GenBank/DDBJ databases">
        <authorList>
            <person name="Graham D.E."/>
            <person name="Mahan K.M."/>
            <person name="Klingeman D.M."/>
            <person name="Fida T."/>
            <person name="Giannone R.J."/>
            <person name="Hettich R.L."/>
            <person name="Parry R.J."/>
            <person name="Spain J.C."/>
        </authorList>
    </citation>
    <scope>NUCLEOTIDE SEQUENCE [LARGE SCALE GENOMIC DNA]</scope>
    <source>
        <strain evidence="4">JCM 4701</strain>
    </source>
</reference>
<dbReference type="PROSITE" id="PS00092">
    <property type="entry name" value="N6_MTASE"/>
    <property type="match status" value="1"/>
</dbReference>
<dbReference type="AlphaFoldDB" id="A0A2N8PCM5"/>
<dbReference type="Pfam" id="PF03602">
    <property type="entry name" value="Cons_hypoth95"/>
    <property type="match status" value="1"/>
</dbReference>
<keyword evidence="1 3" id="KW-0489">Methyltransferase</keyword>
<dbReference type="Gene3D" id="3.40.50.150">
    <property type="entry name" value="Vaccinia Virus protein VP39"/>
    <property type="match status" value="1"/>
</dbReference>